<dbReference type="Proteomes" id="UP001565368">
    <property type="component" value="Unassembled WGS sequence"/>
</dbReference>
<evidence type="ECO:0000259" key="8">
    <source>
        <dbReference type="Pfam" id="PF00432"/>
    </source>
</evidence>
<dbReference type="InterPro" id="IPR045089">
    <property type="entry name" value="PGGT1B-like"/>
</dbReference>
<sequence>MTQATFKRNAHASYFTRCLRAMPSQAQEQDSNRVTLAFFCLSGLALIGKLDPSAEDRDAWIEWLWTLQAPGGGFRGSTGEPASAPGNLPSTYTALACLALLRAPLDRLDRKALRSFLAACQAEDGSFSPTPDTQGLFQNDMRMAYTASLAAKVAGGGPAFDEPAAIDFVMRCQTWEGGYSGRPGIESHGGTNYCALAALSLLGALDKADVAGSSRWLVQRQIGGFQGRPGKLEDVCYSFWCGGALATIGLASLVNEEPNTEFLLDSQSPIGGFGKEPEEFPDPFHSYLALSALSLTGAREKLELAEIDPVYNMPPWARDWLLAEA</sequence>
<dbReference type="InterPro" id="IPR008930">
    <property type="entry name" value="Terpenoid_cyclase/PrenylTrfase"/>
</dbReference>
<name>A0ABR3Q215_9TREE</name>
<gene>
    <name evidence="9" type="primary">CDC43</name>
    <name evidence="9" type="ORF">Q8F55_005567</name>
</gene>
<keyword evidence="6" id="KW-0677">Repeat</keyword>
<dbReference type="PANTHER" id="PTHR11774:SF4">
    <property type="entry name" value="GERANYLGERANYL TRANSFERASE TYPE-1 SUBUNIT BETA"/>
    <property type="match status" value="1"/>
</dbReference>
<organism evidence="9 10">
    <name type="scientific">Vanrija albida</name>
    <dbReference type="NCBI Taxonomy" id="181172"/>
    <lineage>
        <taxon>Eukaryota</taxon>
        <taxon>Fungi</taxon>
        <taxon>Dikarya</taxon>
        <taxon>Basidiomycota</taxon>
        <taxon>Agaricomycotina</taxon>
        <taxon>Tremellomycetes</taxon>
        <taxon>Trichosporonales</taxon>
        <taxon>Trichosporonaceae</taxon>
        <taxon>Vanrija</taxon>
    </lineage>
</organism>
<keyword evidence="10" id="KW-1185">Reference proteome</keyword>
<dbReference type="RefSeq" id="XP_069208698.1">
    <property type="nucleotide sequence ID" value="XM_069354056.1"/>
</dbReference>
<evidence type="ECO:0000313" key="9">
    <source>
        <dbReference type="EMBL" id="KAL1408754.1"/>
    </source>
</evidence>
<dbReference type="SUPFAM" id="SSF48239">
    <property type="entry name" value="Terpenoid cyclases/Protein prenyltransferases"/>
    <property type="match status" value="1"/>
</dbReference>
<comment type="similarity">
    <text evidence="2">Belongs to the protein prenyltransferase subunit beta family.</text>
</comment>
<dbReference type="EC" id="2.5.1.59" evidence="9"/>
<keyword evidence="3" id="KW-0637">Prenyltransferase</keyword>
<dbReference type="InterPro" id="IPR001330">
    <property type="entry name" value="Prenyltrans"/>
</dbReference>
<evidence type="ECO:0000256" key="6">
    <source>
        <dbReference type="ARBA" id="ARBA00022737"/>
    </source>
</evidence>
<comment type="caution">
    <text evidence="9">The sequence shown here is derived from an EMBL/GenBank/DDBJ whole genome shotgun (WGS) entry which is preliminary data.</text>
</comment>
<dbReference type="GeneID" id="95986610"/>
<comment type="cofactor">
    <cofactor evidence="1">
        <name>Zn(2+)</name>
        <dbReference type="ChEBI" id="CHEBI:29105"/>
    </cofactor>
</comment>
<feature type="domain" description="Prenyltransferase alpha-alpha toroid" evidence="8">
    <location>
        <begin position="6"/>
        <end position="313"/>
    </location>
</feature>
<dbReference type="EMBL" id="JBBXJM010000004">
    <property type="protein sequence ID" value="KAL1408754.1"/>
    <property type="molecule type" value="Genomic_DNA"/>
</dbReference>
<evidence type="ECO:0000256" key="4">
    <source>
        <dbReference type="ARBA" id="ARBA00022679"/>
    </source>
</evidence>
<accession>A0ABR3Q215</accession>
<dbReference type="GO" id="GO:0004662">
    <property type="term" value="F:CAAX-protein geranylgeranyltransferase activity"/>
    <property type="evidence" value="ECO:0007669"/>
    <property type="project" value="UniProtKB-EC"/>
</dbReference>
<reference evidence="9 10" key="1">
    <citation type="submission" date="2023-08" db="EMBL/GenBank/DDBJ databases">
        <title>Annotated Genome Sequence of Vanrija albida AlHP1.</title>
        <authorList>
            <person name="Herzog R."/>
        </authorList>
    </citation>
    <scope>NUCLEOTIDE SEQUENCE [LARGE SCALE GENOMIC DNA]</scope>
    <source>
        <strain evidence="9 10">AlHP1</strain>
    </source>
</reference>
<proteinExistence type="inferred from homology"/>
<keyword evidence="5" id="KW-0479">Metal-binding</keyword>
<evidence type="ECO:0000256" key="2">
    <source>
        <dbReference type="ARBA" id="ARBA00010497"/>
    </source>
</evidence>
<dbReference type="PANTHER" id="PTHR11774">
    <property type="entry name" value="GERANYLGERANYL TRANSFERASE TYPE BETA SUBUNIT"/>
    <property type="match status" value="1"/>
</dbReference>
<evidence type="ECO:0000256" key="5">
    <source>
        <dbReference type="ARBA" id="ARBA00022723"/>
    </source>
</evidence>
<evidence type="ECO:0000256" key="7">
    <source>
        <dbReference type="ARBA" id="ARBA00022833"/>
    </source>
</evidence>
<dbReference type="Gene3D" id="1.50.10.20">
    <property type="match status" value="1"/>
</dbReference>
<dbReference type="Pfam" id="PF00432">
    <property type="entry name" value="Prenyltrans"/>
    <property type="match status" value="1"/>
</dbReference>
<evidence type="ECO:0000256" key="1">
    <source>
        <dbReference type="ARBA" id="ARBA00001947"/>
    </source>
</evidence>
<evidence type="ECO:0000313" key="10">
    <source>
        <dbReference type="Proteomes" id="UP001565368"/>
    </source>
</evidence>
<evidence type="ECO:0000256" key="3">
    <source>
        <dbReference type="ARBA" id="ARBA00022602"/>
    </source>
</evidence>
<protein>
    <submittedName>
        <fullName evidence="9">Geranylgeranyl transferase type-1 subunit beta</fullName>
        <ecNumber evidence="9">2.5.1.59</ecNumber>
    </submittedName>
</protein>
<keyword evidence="4 9" id="KW-0808">Transferase</keyword>
<keyword evidence="7" id="KW-0862">Zinc</keyword>